<dbReference type="eggNOG" id="ENOG502QRJ9">
    <property type="taxonomic scope" value="Eukaryota"/>
</dbReference>
<dbReference type="Proteomes" id="UP000001064">
    <property type="component" value="Unassembled WGS sequence"/>
</dbReference>
<dbReference type="InterPro" id="IPR040328">
    <property type="entry name" value="DDB_G0279899-like"/>
</dbReference>
<gene>
    <name evidence="1" type="ORF">DICPUDRAFT_157314</name>
</gene>
<dbReference type="InParanoid" id="F0ZYT5"/>
<dbReference type="Pfam" id="PF05725">
    <property type="entry name" value="FNIP"/>
    <property type="match status" value="2"/>
</dbReference>
<evidence type="ECO:0000313" key="1">
    <source>
        <dbReference type="EMBL" id="EGC30906.1"/>
    </source>
</evidence>
<dbReference type="GeneID" id="10508451"/>
<keyword evidence="2" id="KW-1185">Reference proteome</keyword>
<dbReference type="SUPFAM" id="SSF57845">
    <property type="entry name" value="B-box zinc-binding domain"/>
    <property type="match status" value="1"/>
</dbReference>
<protein>
    <recommendedName>
        <fullName evidence="3">B box-type domain-containing protein</fullName>
    </recommendedName>
</protein>
<dbReference type="Gene3D" id="3.30.160.60">
    <property type="entry name" value="Classic Zinc Finger"/>
    <property type="match status" value="1"/>
</dbReference>
<proteinExistence type="predicted"/>
<dbReference type="EMBL" id="GL871292">
    <property type="protein sequence ID" value="EGC30906.1"/>
    <property type="molecule type" value="Genomic_DNA"/>
</dbReference>
<dbReference type="RefSeq" id="XP_003292579.1">
    <property type="nucleotide sequence ID" value="XM_003292531.1"/>
</dbReference>
<sequence length="459" mass="53154">MSNNQQYDTKCLDHPHQDIVLICSTCPNNIPVCIGCISGIHNGHKFKDIKDKNIKDQIQQEFTNQTIPNLNNFLEYNKLILDESNNHFKQIQHNHTKNFDKVFKIFKELKDIINTKENDIKRLLITKLDENKDINNIITTTIEDNINKINKVIKYNNNHFNNNNDNKNDNNINNNDFIELLKNNYQSNNILSKIYNNNLPEYKDTQLIIRDNNIDSIKDLTNSYLEILDDIPFFRKDLKRIKSVDFKFTIYSDGFDISHIKTRNLAIGPIQCFPKTIPTTVTHLSLLDGFNQPLDFIPHTVQALYLHNIKYQLTHGSVPSTVRSLSLHDGFDQPLKFIPPSVYELFLGNIKYQLKPGSIPATVANLILLDGFNQSLNFIPDTVKRLSLHNIKYQLIPGSIPNHLIDLRFENGFSQRFTKGIIPAFTTWMKETYLVQVTRIKFGFGYLQPATFTICHSIT</sequence>
<dbReference type="PANTHER" id="PTHR31768:SF3">
    <property type="entry name" value="B BOX-TYPE DOMAIN-CONTAINING PROTEIN-RELATED"/>
    <property type="match status" value="1"/>
</dbReference>
<dbReference type="InterPro" id="IPR008615">
    <property type="entry name" value="FNIP"/>
</dbReference>
<dbReference type="OMA" id="FTICHSI"/>
<dbReference type="VEuPathDB" id="AmoebaDB:DICPUDRAFT_157314"/>
<dbReference type="AlphaFoldDB" id="F0ZYT5"/>
<dbReference type="PANTHER" id="PTHR31768">
    <property type="entry name" value="B BOX-TYPE DOMAIN-CONTAINING PROTEIN"/>
    <property type="match status" value="1"/>
</dbReference>
<name>F0ZYT5_DICPU</name>
<accession>F0ZYT5</accession>
<evidence type="ECO:0000313" key="2">
    <source>
        <dbReference type="Proteomes" id="UP000001064"/>
    </source>
</evidence>
<reference evidence="2" key="1">
    <citation type="journal article" date="2011" name="Genome Biol.">
        <title>Comparative genomics of the social amoebae Dictyostelium discoideum and Dictyostelium purpureum.</title>
        <authorList>
            <consortium name="US DOE Joint Genome Institute (JGI-PGF)"/>
            <person name="Sucgang R."/>
            <person name="Kuo A."/>
            <person name="Tian X."/>
            <person name="Salerno W."/>
            <person name="Parikh A."/>
            <person name="Feasley C.L."/>
            <person name="Dalin E."/>
            <person name="Tu H."/>
            <person name="Huang E."/>
            <person name="Barry K."/>
            <person name="Lindquist E."/>
            <person name="Shapiro H."/>
            <person name="Bruce D."/>
            <person name="Schmutz J."/>
            <person name="Salamov A."/>
            <person name="Fey P."/>
            <person name="Gaudet P."/>
            <person name="Anjard C."/>
            <person name="Babu M.M."/>
            <person name="Basu S."/>
            <person name="Bushmanova Y."/>
            <person name="van der Wel H."/>
            <person name="Katoh-Kurasawa M."/>
            <person name="Dinh C."/>
            <person name="Coutinho P.M."/>
            <person name="Saito T."/>
            <person name="Elias M."/>
            <person name="Schaap P."/>
            <person name="Kay R.R."/>
            <person name="Henrissat B."/>
            <person name="Eichinger L."/>
            <person name="Rivero F."/>
            <person name="Putnam N.H."/>
            <person name="West C.M."/>
            <person name="Loomis W.F."/>
            <person name="Chisholm R.L."/>
            <person name="Shaulsky G."/>
            <person name="Strassmann J.E."/>
            <person name="Queller D.C."/>
            <person name="Kuspa A."/>
            <person name="Grigoriev I.V."/>
        </authorList>
    </citation>
    <scope>NUCLEOTIDE SEQUENCE [LARGE SCALE GENOMIC DNA]</scope>
    <source>
        <strain evidence="2">QSDP1</strain>
    </source>
</reference>
<dbReference type="KEGG" id="dpp:DICPUDRAFT_157314"/>
<organism evidence="1 2">
    <name type="scientific">Dictyostelium purpureum</name>
    <name type="common">Slime mold</name>
    <dbReference type="NCBI Taxonomy" id="5786"/>
    <lineage>
        <taxon>Eukaryota</taxon>
        <taxon>Amoebozoa</taxon>
        <taxon>Evosea</taxon>
        <taxon>Eumycetozoa</taxon>
        <taxon>Dictyostelia</taxon>
        <taxon>Dictyosteliales</taxon>
        <taxon>Dictyosteliaceae</taxon>
        <taxon>Dictyostelium</taxon>
    </lineage>
</organism>
<evidence type="ECO:0008006" key="3">
    <source>
        <dbReference type="Google" id="ProtNLM"/>
    </source>
</evidence>